<protein>
    <submittedName>
        <fullName evidence="1">Uncharacterized protein</fullName>
    </submittedName>
</protein>
<reference evidence="1" key="1">
    <citation type="submission" date="2023-08" db="EMBL/GenBank/DDBJ databases">
        <title>A de novo genome assembly of Solanum verrucosum Schlechtendal, a Mexican diploid species geographically isolated from the other diploid A-genome species in potato relatives.</title>
        <authorList>
            <person name="Hosaka K."/>
        </authorList>
    </citation>
    <scope>NUCLEOTIDE SEQUENCE</scope>
    <source>
        <tissue evidence="1">Young leaves</tissue>
    </source>
</reference>
<keyword evidence="2" id="KW-1185">Reference proteome</keyword>
<evidence type="ECO:0000313" key="1">
    <source>
        <dbReference type="EMBL" id="WMV22172.1"/>
    </source>
</evidence>
<organism evidence="1 2">
    <name type="scientific">Solanum verrucosum</name>
    <dbReference type="NCBI Taxonomy" id="315347"/>
    <lineage>
        <taxon>Eukaryota</taxon>
        <taxon>Viridiplantae</taxon>
        <taxon>Streptophyta</taxon>
        <taxon>Embryophyta</taxon>
        <taxon>Tracheophyta</taxon>
        <taxon>Spermatophyta</taxon>
        <taxon>Magnoliopsida</taxon>
        <taxon>eudicotyledons</taxon>
        <taxon>Gunneridae</taxon>
        <taxon>Pentapetalae</taxon>
        <taxon>asterids</taxon>
        <taxon>lamiids</taxon>
        <taxon>Solanales</taxon>
        <taxon>Solanaceae</taxon>
        <taxon>Solanoideae</taxon>
        <taxon>Solaneae</taxon>
        <taxon>Solanum</taxon>
    </lineage>
</organism>
<dbReference type="EMBL" id="CP133614">
    <property type="protein sequence ID" value="WMV22172.1"/>
    <property type="molecule type" value="Genomic_DNA"/>
</dbReference>
<dbReference type="Proteomes" id="UP001234989">
    <property type="component" value="Chromosome 3"/>
</dbReference>
<name>A0AAF0QG11_SOLVR</name>
<evidence type="ECO:0000313" key="2">
    <source>
        <dbReference type="Proteomes" id="UP001234989"/>
    </source>
</evidence>
<accession>A0AAF0QG11</accession>
<proteinExistence type="predicted"/>
<sequence length="40" mass="4494">MGLLLTKQQNAIYNVPGPKVAWTRKSQNGNVLNQKGREIK</sequence>
<gene>
    <name evidence="1" type="ORF">MTR67_015557</name>
</gene>
<dbReference type="AlphaFoldDB" id="A0AAF0QG11"/>